<comment type="caution">
    <text evidence="9">The sequence shown here is derived from an EMBL/GenBank/DDBJ whole genome shotgun (WGS) entry which is preliminary data.</text>
</comment>
<evidence type="ECO:0000313" key="9">
    <source>
        <dbReference type="EMBL" id="MDV6271572.1"/>
    </source>
</evidence>
<accession>A0ABU4C4Y5</accession>
<organism evidence="9 10">
    <name type="scientific">Rhodococcus globerulus</name>
    <dbReference type="NCBI Taxonomy" id="33008"/>
    <lineage>
        <taxon>Bacteria</taxon>
        <taxon>Bacillati</taxon>
        <taxon>Actinomycetota</taxon>
        <taxon>Actinomycetes</taxon>
        <taxon>Mycobacteriales</taxon>
        <taxon>Nocardiaceae</taxon>
        <taxon>Rhodococcus</taxon>
    </lineage>
</organism>
<evidence type="ECO:0000256" key="7">
    <source>
        <dbReference type="RuleBase" id="RU363032"/>
    </source>
</evidence>
<dbReference type="Gene3D" id="1.10.3720.10">
    <property type="entry name" value="MetI-like"/>
    <property type="match status" value="1"/>
</dbReference>
<sequence>MTSTEKDLAAVRERVKEATRRRGRGSWLWKLSPFSPILLLVVWEGASRSGMIDARFFPPPTTIIGTFGDMISSGDLWGDSQATLTRVFIGFLIGAVPAVLLGIALGSVRVLRAIFGPIITSLLPVPKVAIFPLLILIFGLGEMSKYAIVAIGVFFYIFFNTMSGVLQTPPVYLDVATANGASALQRWLTVALPSALPNIFTGLRLSIAGAFVIIAAAEFVGAEKGLGFLVWSSWSTFAVAKMYVGIITISVYGYVAALLVGFLERRFVPWSKQ</sequence>
<dbReference type="Proteomes" id="UP001185927">
    <property type="component" value="Unassembled WGS sequence"/>
</dbReference>
<keyword evidence="4 7" id="KW-0812">Transmembrane</keyword>
<feature type="transmembrane region" description="Helical" evidence="7">
    <location>
        <begin position="202"/>
        <end position="222"/>
    </location>
</feature>
<dbReference type="RefSeq" id="WP_317546116.1">
    <property type="nucleotide sequence ID" value="NZ_JAWLKB010000057.1"/>
</dbReference>
<comment type="similarity">
    <text evidence="7">Belongs to the binding-protein-dependent transport system permease family.</text>
</comment>
<keyword evidence="5 7" id="KW-1133">Transmembrane helix</keyword>
<feature type="transmembrane region" description="Helical" evidence="7">
    <location>
        <begin position="146"/>
        <end position="166"/>
    </location>
</feature>
<dbReference type="PANTHER" id="PTHR30151">
    <property type="entry name" value="ALKANE SULFONATE ABC TRANSPORTER-RELATED, MEMBRANE SUBUNIT"/>
    <property type="match status" value="1"/>
</dbReference>
<gene>
    <name evidence="9" type="ORF">R3Q16_33800</name>
</gene>
<reference evidence="9 10" key="1">
    <citation type="submission" date="2023-10" db="EMBL/GenBank/DDBJ databases">
        <title>Development of a sustainable strategy for remediation of hydrocarbon-contaminated territories based on the waste exchange concept.</title>
        <authorList>
            <person name="Krivoruchko A."/>
        </authorList>
    </citation>
    <scope>NUCLEOTIDE SEQUENCE [LARGE SCALE GENOMIC DNA]</scope>
    <source>
        <strain evidence="9 10">IEGM 1203</strain>
    </source>
</reference>
<dbReference type="SUPFAM" id="SSF161098">
    <property type="entry name" value="MetI-like"/>
    <property type="match status" value="1"/>
</dbReference>
<evidence type="ECO:0000256" key="1">
    <source>
        <dbReference type="ARBA" id="ARBA00004651"/>
    </source>
</evidence>
<feature type="transmembrane region" description="Helical" evidence="7">
    <location>
        <begin position="27"/>
        <end position="46"/>
    </location>
</feature>
<evidence type="ECO:0000259" key="8">
    <source>
        <dbReference type="PROSITE" id="PS50928"/>
    </source>
</evidence>
<evidence type="ECO:0000256" key="3">
    <source>
        <dbReference type="ARBA" id="ARBA00022475"/>
    </source>
</evidence>
<dbReference type="PANTHER" id="PTHR30151:SF0">
    <property type="entry name" value="ABC TRANSPORTER PERMEASE PROTEIN MJ0413-RELATED"/>
    <property type="match status" value="1"/>
</dbReference>
<dbReference type="CDD" id="cd06261">
    <property type="entry name" value="TM_PBP2"/>
    <property type="match status" value="1"/>
</dbReference>
<keyword evidence="3" id="KW-1003">Cell membrane</keyword>
<keyword evidence="2 7" id="KW-0813">Transport</keyword>
<evidence type="ECO:0000256" key="2">
    <source>
        <dbReference type="ARBA" id="ARBA00022448"/>
    </source>
</evidence>
<dbReference type="InterPro" id="IPR035906">
    <property type="entry name" value="MetI-like_sf"/>
</dbReference>
<evidence type="ECO:0000256" key="5">
    <source>
        <dbReference type="ARBA" id="ARBA00022989"/>
    </source>
</evidence>
<feature type="transmembrane region" description="Helical" evidence="7">
    <location>
        <begin position="118"/>
        <end position="140"/>
    </location>
</feature>
<protein>
    <submittedName>
        <fullName evidence="9">ABC transporter permease</fullName>
    </submittedName>
</protein>
<evidence type="ECO:0000256" key="4">
    <source>
        <dbReference type="ARBA" id="ARBA00022692"/>
    </source>
</evidence>
<dbReference type="InterPro" id="IPR000515">
    <property type="entry name" value="MetI-like"/>
</dbReference>
<feature type="transmembrane region" description="Helical" evidence="7">
    <location>
        <begin position="87"/>
        <end position="106"/>
    </location>
</feature>
<dbReference type="Pfam" id="PF00528">
    <property type="entry name" value="BPD_transp_1"/>
    <property type="match status" value="1"/>
</dbReference>
<feature type="domain" description="ABC transmembrane type-1" evidence="8">
    <location>
        <begin position="80"/>
        <end position="264"/>
    </location>
</feature>
<keyword evidence="6 7" id="KW-0472">Membrane</keyword>
<name>A0ABU4C4Y5_RHOGO</name>
<comment type="subcellular location">
    <subcellularLocation>
        <location evidence="1 7">Cell membrane</location>
        <topology evidence="1 7">Multi-pass membrane protein</topology>
    </subcellularLocation>
</comment>
<proteinExistence type="inferred from homology"/>
<evidence type="ECO:0000256" key="6">
    <source>
        <dbReference type="ARBA" id="ARBA00023136"/>
    </source>
</evidence>
<evidence type="ECO:0000313" key="10">
    <source>
        <dbReference type="Proteomes" id="UP001185927"/>
    </source>
</evidence>
<feature type="transmembrane region" description="Helical" evidence="7">
    <location>
        <begin position="242"/>
        <end position="263"/>
    </location>
</feature>
<keyword evidence="10" id="KW-1185">Reference proteome</keyword>
<dbReference type="EMBL" id="JAWLKB010000057">
    <property type="protein sequence ID" value="MDV6271572.1"/>
    <property type="molecule type" value="Genomic_DNA"/>
</dbReference>
<dbReference type="PROSITE" id="PS50928">
    <property type="entry name" value="ABC_TM1"/>
    <property type="match status" value="1"/>
</dbReference>